<dbReference type="SUPFAM" id="SSF48403">
    <property type="entry name" value="Ankyrin repeat"/>
    <property type="match status" value="1"/>
</dbReference>
<dbReference type="InterPro" id="IPR027417">
    <property type="entry name" value="P-loop_NTPase"/>
</dbReference>
<evidence type="ECO:0000256" key="4">
    <source>
        <dbReference type="PROSITE-ProRule" id="PRU00023"/>
    </source>
</evidence>
<dbReference type="Pfam" id="PF13637">
    <property type="entry name" value="Ank_4"/>
    <property type="match status" value="1"/>
</dbReference>
<evidence type="ECO:0000256" key="1">
    <source>
        <dbReference type="ARBA" id="ARBA00001946"/>
    </source>
</evidence>
<evidence type="ECO:0000256" key="2">
    <source>
        <dbReference type="ARBA" id="ARBA00022737"/>
    </source>
</evidence>
<dbReference type="PANTHER" id="PTHR46060">
    <property type="entry name" value="MARINER MOS1 TRANSPOSASE-LIKE PROTEIN"/>
    <property type="match status" value="1"/>
</dbReference>
<feature type="compositionally biased region" description="Low complexity" evidence="5">
    <location>
        <begin position="887"/>
        <end position="903"/>
    </location>
</feature>
<keyword evidence="3" id="KW-0547">Nucleotide-binding</keyword>
<feature type="repeat" description="ANK" evidence="4">
    <location>
        <begin position="95"/>
        <end position="127"/>
    </location>
</feature>
<dbReference type="PANTHER" id="PTHR46060:SF1">
    <property type="entry name" value="MARINER MOS1 TRANSPOSASE-LIKE PROTEIN"/>
    <property type="match status" value="1"/>
</dbReference>
<comment type="cofactor">
    <cofactor evidence="1">
        <name>Mg(2+)</name>
        <dbReference type="ChEBI" id="CHEBI:18420"/>
    </cofactor>
</comment>
<keyword evidence="4" id="KW-0040">ANK repeat</keyword>
<feature type="region of interest" description="Disordered" evidence="5">
    <location>
        <begin position="886"/>
        <end position="905"/>
    </location>
</feature>
<dbReference type="Pfam" id="PF17906">
    <property type="entry name" value="HTH_48"/>
    <property type="match status" value="1"/>
</dbReference>
<feature type="repeat" description="ANK" evidence="4">
    <location>
        <begin position="423"/>
        <end position="440"/>
    </location>
</feature>
<dbReference type="InterPro" id="IPR041426">
    <property type="entry name" value="Mos1_HTH"/>
</dbReference>
<accession>A0ABQ8SD29</accession>
<dbReference type="PROSITE" id="PS50088">
    <property type="entry name" value="ANK_REPEAT"/>
    <property type="match status" value="6"/>
</dbReference>
<keyword evidence="2" id="KW-0677">Repeat</keyword>
<dbReference type="SMART" id="SM00248">
    <property type="entry name" value="ANK"/>
    <property type="match status" value="6"/>
</dbReference>
<reference evidence="7 8" key="1">
    <citation type="journal article" date="2022" name="Allergy">
        <title>Genome assembly and annotation of Periplaneta americana reveal a comprehensive cockroach allergen profile.</title>
        <authorList>
            <person name="Wang L."/>
            <person name="Xiong Q."/>
            <person name="Saelim N."/>
            <person name="Wang L."/>
            <person name="Nong W."/>
            <person name="Wan A.T."/>
            <person name="Shi M."/>
            <person name="Liu X."/>
            <person name="Cao Q."/>
            <person name="Hui J.H.L."/>
            <person name="Sookrung N."/>
            <person name="Leung T.F."/>
            <person name="Tungtrongchitr A."/>
            <person name="Tsui S.K.W."/>
        </authorList>
    </citation>
    <scope>NUCLEOTIDE SEQUENCE [LARGE SCALE GENOMIC DNA]</scope>
    <source>
        <strain evidence="7">PWHHKU_190912</strain>
    </source>
</reference>
<feature type="repeat" description="ANK" evidence="4">
    <location>
        <begin position="128"/>
        <end position="160"/>
    </location>
</feature>
<evidence type="ECO:0000313" key="8">
    <source>
        <dbReference type="Proteomes" id="UP001148838"/>
    </source>
</evidence>
<organism evidence="7 8">
    <name type="scientific">Periplaneta americana</name>
    <name type="common">American cockroach</name>
    <name type="synonym">Blatta americana</name>
    <dbReference type="NCBI Taxonomy" id="6978"/>
    <lineage>
        <taxon>Eukaryota</taxon>
        <taxon>Metazoa</taxon>
        <taxon>Ecdysozoa</taxon>
        <taxon>Arthropoda</taxon>
        <taxon>Hexapoda</taxon>
        <taxon>Insecta</taxon>
        <taxon>Pterygota</taxon>
        <taxon>Neoptera</taxon>
        <taxon>Polyneoptera</taxon>
        <taxon>Dictyoptera</taxon>
        <taxon>Blattodea</taxon>
        <taxon>Blattoidea</taxon>
        <taxon>Blattidae</taxon>
        <taxon>Blattinae</taxon>
        <taxon>Periplaneta</taxon>
    </lineage>
</organism>
<dbReference type="Proteomes" id="UP001148838">
    <property type="component" value="Unassembled WGS sequence"/>
</dbReference>
<dbReference type="InterPro" id="IPR036770">
    <property type="entry name" value="Ankyrin_rpt-contain_sf"/>
</dbReference>
<feature type="repeat" description="ANK" evidence="4">
    <location>
        <begin position="390"/>
        <end position="422"/>
    </location>
</feature>
<dbReference type="Gene3D" id="1.25.40.20">
    <property type="entry name" value="Ankyrin repeat-containing domain"/>
    <property type="match status" value="2"/>
</dbReference>
<dbReference type="Pfam" id="PF01359">
    <property type="entry name" value="Transposase_1"/>
    <property type="match status" value="1"/>
</dbReference>
<evidence type="ECO:0000313" key="7">
    <source>
        <dbReference type="EMBL" id="KAJ4431828.1"/>
    </source>
</evidence>
<name>A0ABQ8SD29_PERAM</name>
<evidence type="ECO:0000256" key="3">
    <source>
        <dbReference type="ARBA" id="ARBA00022741"/>
    </source>
</evidence>
<dbReference type="InterPro" id="IPR002110">
    <property type="entry name" value="Ankyrin_rpt"/>
</dbReference>
<dbReference type="PROSITE" id="PS50297">
    <property type="entry name" value="ANK_REP_REGION"/>
    <property type="match status" value="6"/>
</dbReference>
<gene>
    <name evidence="7" type="ORF">ANN_20433</name>
</gene>
<protein>
    <recommendedName>
        <fullName evidence="6">Roc domain-containing protein</fullName>
    </recommendedName>
</protein>
<dbReference type="Gene3D" id="1.10.10.1450">
    <property type="match status" value="1"/>
</dbReference>
<feature type="repeat" description="ANK" evidence="4">
    <location>
        <begin position="62"/>
        <end position="94"/>
    </location>
</feature>
<dbReference type="InterPro" id="IPR036397">
    <property type="entry name" value="RNaseH_sf"/>
</dbReference>
<evidence type="ECO:0000256" key="5">
    <source>
        <dbReference type="SAM" id="MobiDB-lite"/>
    </source>
</evidence>
<feature type="repeat" description="ANK" evidence="4">
    <location>
        <begin position="29"/>
        <end position="61"/>
    </location>
</feature>
<dbReference type="Gene3D" id="3.40.50.300">
    <property type="entry name" value="P-loop containing nucleotide triphosphate hydrolases"/>
    <property type="match status" value="1"/>
</dbReference>
<dbReference type="Gene3D" id="3.30.420.10">
    <property type="entry name" value="Ribonuclease H-like superfamily/Ribonuclease H"/>
    <property type="match status" value="2"/>
</dbReference>
<dbReference type="InterPro" id="IPR001888">
    <property type="entry name" value="Transposase_1"/>
</dbReference>
<feature type="domain" description="Roc" evidence="6">
    <location>
        <begin position="847"/>
        <end position="1089"/>
    </location>
</feature>
<dbReference type="SUPFAM" id="SSF52540">
    <property type="entry name" value="P-loop containing nucleoside triphosphate hydrolases"/>
    <property type="match status" value="1"/>
</dbReference>
<dbReference type="EMBL" id="JAJSOF020000029">
    <property type="protein sequence ID" value="KAJ4431828.1"/>
    <property type="molecule type" value="Genomic_DNA"/>
</dbReference>
<proteinExistence type="predicted"/>
<dbReference type="PROSITE" id="PS51424">
    <property type="entry name" value="ROC"/>
    <property type="match status" value="1"/>
</dbReference>
<dbReference type="InterPro" id="IPR052709">
    <property type="entry name" value="Transposase-MT_Hybrid"/>
</dbReference>
<evidence type="ECO:0000259" key="6">
    <source>
        <dbReference type="PROSITE" id="PS51424"/>
    </source>
</evidence>
<keyword evidence="8" id="KW-1185">Reference proteome</keyword>
<dbReference type="InterPro" id="IPR020859">
    <property type="entry name" value="ROC"/>
</dbReference>
<comment type="caution">
    <text evidence="7">The sequence shown here is derived from an EMBL/GenBank/DDBJ whole genome shotgun (WGS) entry which is preliminary data.</text>
</comment>
<dbReference type="Pfam" id="PF12796">
    <property type="entry name" value="Ank_2"/>
    <property type="match status" value="2"/>
</dbReference>
<sequence>MSPGSSTESYSAFARIGLRENLGKNLSQHGETAAHLAAGHGQLAALTLLQKHGANLQNVDERGDTPLMCAAKNGHVDAVRFLLQAGMVVGTQDKEGDTALHHASSRGHMECVRCLVEFGACLDMTNLQEATPLHIALVKRQAHCAMFLLHSGVDIDIQDKITISFDCPDGMLYSPKKYRGLSLMKASWEAYVQHINICNTLLRVDDRHLHIVRDLVSEKVSALSKLNITTIDAINWSGRKIRKHLRNDAFKTWTNHTLRGKGVIVYSDLPKANSWVSNRKGLSSSEWTNALKMSSNISAVRAIPGRTLSTTRCRHPDCSELETLGHVLGQCPKGELLINARHHRVRHGLAISLKTLNWEIHEKVHCVSSDGSFRRADIIAINGRLKRALEGNTPIHLASREGLLTIAQTLCAFGCNVDVANKQGLYPLHLAARHGHTEIVSTSKFEVTFELSYTRRIQKIYDVSIICQSDRSRLVPVAWQQWFEMEALIPSPATYEVRSVIKFFNAQSIAPIEIHRQLCQVYGPNIMSNQMVRRWCRQFSEGRQSVHDEERSVRPSLISDDRVELLRQCIMENRRFTITELSSHFPQISRSLLHEIVTKHLLFKKVCARWVPKNLTPEHKIQRLGAALTFLQRYHDDGDEFLNRIVTGNETWISHFTPETKQQSMHWRHSGSPVRTKFKQTLSVRKVMCTVFWDRKDILLIDFLPRGVVLLHDNTRPHTAWRRAAVLTEFGWELFDHPPYSPDLVPSDFHVFLHLKKFLSSGDRFGNDEELKTSVTHWFHSQAAEFYDRGIQKCLCLAGCNIEQKNNDGIKAEITALKHGYNDIGDLLNRLRNCSHREEFIKQLIPTSQPLTRINVKFFGHSGVGKSTLIESLRAGYFSSFFRKSKPAAGSSTASNGSTSPGSKMQIEMDVTSSRSSLSFDTYNYQYTRGIDVQQVSISGVGDLTLWEFSGQDTYFLLYDHFLGSTNCLHVVVFNLEDSPSVQYQQCCFWLAFLQARIPPTEPLGDCGVASRVARVLLVATHPDTSRTPRTPQGSYISSQAERLLAQLHDKFGTSFEIHQQVLVVDAHVANSPGIRAVKSYLTDAKQKVLQGGGVVRVKPHGAGHKEYNLLTEVAVTDTAGQLSNKTPALLQFAVTVCDGVPKWTGFLEGVVNWLPVVRRNSTSFPVVPWFTFVDLVHCNVNPLAGEEHMKELIQQLQLMGEVVYLKSQYQDLVCLSPRWLCTNVIGQLLSLDFVAQARVTGCYTVDDFQVAFSECEALDVLQVLEALQLCTQASFINLGYVTFNCMLIRMLGLKKH</sequence>